<dbReference type="SUPFAM" id="SSF52540">
    <property type="entry name" value="P-loop containing nucleoside triphosphate hydrolases"/>
    <property type="match status" value="1"/>
</dbReference>
<dbReference type="Gene3D" id="3.40.50.300">
    <property type="entry name" value="P-loop containing nucleotide triphosphate hydrolases"/>
    <property type="match status" value="1"/>
</dbReference>
<protein>
    <submittedName>
        <fullName evidence="3">Uncharacterized protein</fullName>
    </submittedName>
</protein>
<dbReference type="Proteomes" id="UP000467841">
    <property type="component" value="Unassembled WGS sequence"/>
</dbReference>
<name>A0A6D2KHG0_9BRAS</name>
<accession>A0A6D2KHG0</accession>
<sequence length="93" mass="9973">MYGGGGGGGGGSDESEINEESSERSRFNHEIIQRLRYVLWSVGTEVHSCPVGKNRGSLNEATSALDSQSERVVQDALERVMVGRTSVAITEGM</sequence>
<organism evidence="3 5">
    <name type="scientific">Microthlaspi erraticum</name>
    <dbReference type="NCBI Taxonomy" id="1685480"/>
    <lineage>
        <taxon>Eukaryota</taxon>
        <taxon>Viridiplantae</taxon>
        <taxon>Streptophyta</taxon>
        <taxon>Embryophyta</taxon>
        <taxon>Tracheophyta</taxon>
        <taxon>Spermatophyta</taxon>
        <taxon>Magnoliopsida</taxon>
        <taxon>eudicotyledons</taxon>
        <taxon>Gunneridae</taxon>
        <taxon>Pentapetalae</taxon>
        <taxon>rosids</taxon>
        <taxon>malvids</taxon>
        <taxon>Brassicales</taxon>
        <taxon>Brassicaceae</taxon>
        <taxon>Coluteocarpeae</taxon>
        <taxon>Microthlaspi</taxon>
    </lineage>
</organism>
<gene>
    <name evidence="2" type="ORF">MERR_LOCUS24073</name>
    <name evidence="3" type="ORF">MERR_LOCUS34390</name>
    <name evidence="4" type="ORF">MERR_LOCUS38698</name>
</gene>
<keyword evidence="5" id="KW-1185">Reference proteome</keyword>
<dbReference type="AlphaFoldDB" id="A0A6D2KHG0"/>
<reference evidence="3 5" key="1">
    <citation type="submission" date="2020-01" db="EMBL/GenBank/DDBJ databases">
        <authorList>
            <person name="Mishra B."/>
        </authorList>
    </citation>
    <scope>NUCLEOTIDE SEQUENCE [LARGE SCALE GENOMIC DNA]</scope>
</reference>
<evidence type="ECO:0000256" key="1">
    <source>
        <dbReference type="SAM" id="MobiDB-lite"/>
    </source>
</evidence>
<evidence type="ECO:0000313" key="2">
    <source>
        <dbReference type="EMBL" id="CAA7036838.1"/>
    </source>
</evidence>
<proteinExistence type="predicted"/>
<dbReference type="InterPro" id="IPR027417">
    <property type="entry name" value="P-loop_NTPase"/>
</dbReference>
<feature type="region of interest" description="Disordered" evidence="1">
    <location>
        <begin position="1"/>
        <end position="25"/>
    </location>
</feature>
<dbReference type="EMBL" id="CACVBM020001477">
    <property type="protein sequence ID" value="CAA7051463.1"/>
    <property type="molecule type" value="Genomic_DNA"/>
</dbReference>
<dbReference type="EMBL" id="CACVBM020001164">
    <property type="protein sequence ID" value="CAA7036838.1"/>
    <property type="molecule type" value="Genomic_DNA"/>
</dbReference>
<dbReference type="OrthoDB" id="6500128at2759"/>
<evidence type="ECO:0000313" key="3">
    <source>
        <dbReference type="EMBL" id="CAA7047155.1"/>
    </source>
</evidence>
<dbReference type="EMBL" id="CACVBM020001364">
    <property type="protein sequence ID" value="CAA7047155.1"/>
    <property type="molecule type" value="Genomic_DNA"/>
</dbReference>
<evidence type="ECO:0000313" key="5">
    <source>
        <dbReference type="Proteomes" id="UP000467841"/>
    </source>
</evidence>
<evidence type="ECO:0000313" key="4">
    <source>
        <dbReference type="EMBL" id="CAA7051463.1"/>
    </source>
</evidence>
<feature type="compositionally biased region" description="Gly residues" evidence="1">
    <location>
        <begin position="1"/>
        <end position="12"/>
    </location>
</feature>